<keyword evidence="6 7" id="KW-0326">Glycosidase</keyword>
<organism evidence="12 13">
    <name type="scientific">Rehmannia glutinosa</name>
    <name type="common">Chinese foxglove</name>
    <dbReference type="NCBI Taxonomy" id="99300"/>
    <lineage>
        <taxon>Eukaryota</taxon>
        <taxon>Viridiplantae</taxon>
        <taxon>Streptophyta</taxon>
        <taxon>Embryophyta</taxon>
        <taxon>Tracheophyta</taxon>
        <taxon>Spermatophyta</taxon>
        <taxon>Magnoliopsida</taxon>
        <taxon>eudicotyledons</taxon>
        <taxon>Gunneridae</taxon>
        <taxon>Pentapetalae</taxon>
        <taxon>asterids</taxon>
        <taxon>lamiids</taxon>
        <taxon>Lamiales</taxon>
        <taxon>Orobanchaceae</taxon>
        <taxon>Rehmannieae</taxon>
        <taxon>Rehmannia</taxon>
    </lineage>
</organism>
<accession>A0ABR0X915</accession>
<dbReference type="InterPro" id="IPR013189">
    <property type="entry name" value="Glyco_hydro_32_C"/>
</dbReference>
<reference evidence="12 13" key="1">
    <citation type="journal article" date="2021" name="Comput. Struct. Biotechnol. J.">
        <title>De novo genome assembly of the potent medicinal plant Rehmannia glutinosa using nanopore technology.</title>
        <authorList>
            <person name="Ma L."/>
            <person name="Dong C."/>
            <person name="Song C."/>
            <person name="Wang X."/>
            <person name="Zheng X."/>
            <person name="Niu Y."/>
            <person name="Chen S."/>
            <person name="Feng W."/>
        </authorList>
    </citation>
    <scope>NUCLEOTIDE SEQUENCE [LARGE SCALE GENOMIC DNA]</scope>
    <source>
        <strain evidence="12">DH-2019</strain>
    </source>
</reference>
<dbReference type="Gene3D" id="2.60.120.560">
    <property type="entry name" value="Exo-inulinase, domain 1"/>
    <property type="match status" value="1"/>
</dbReference>
<feature type="domain" description="Glycosyl hydrolase family 32 C-terminal" evidence="10">
    <location>
        <begin position="434"/>
        <end position="669"/>
    </location>
</feature>
<dbReference type="InterPro" id="IPR021792">
    <property type="entry name" value="Beta-fructofuranosidase_N"/>
</dbReference>
<keyword evidence="4" id="KW-0926">Vacuole</keyword>
<feature type="domain" description="Glycosyl hydrolase family 32 N-terminal" evidence="9">
    <location>
        <begin position="115"/>
        <end position="431"/>
    </location>
</feature>
<name>A0ABR0X915_REHGL</name>
<dbReference type="CDD" id="cd18624">
    <property type="entry name" value="GH32_Fruct1-like"/>
    <property type="match status" value="1"/>
</dbReference>
<dbReference type="Gene3D" id="2.115.10.20">
    <property type="entry name" value="Glycosyl hydrolase domain, family 43"/>
    <property type="match status" value="1"/>
</dbReference>
<feature type="transmembrane region" description="Helical" evidence="8">
    <location>
        <begin position="36"/>
        <end position="55"/>
    </location>
</feature>
<evidence type="ECO:0000256" key="8">
    <source>
        <dbReference type="SAM" id="Phobius"/>
    </source>
</evidence>
<evidence type="ECO:0000313" key="13">
    <source>
        <dbReference type="Proteomes" id="UP001318860"/>
    </source>
</evidence>
<keyword evidence="5 7" id="KW-0378">Hydrolase</keyword>
<evidence type="ECO:0000256" key="2">
    <source>
        <dbReference type="ARBA" id="ARBA00009902"/>
    </source>
</evidence>
<dbReference type="InterPro" id="IPR001362">
    <property type="entry name" value="Glyco_hydro_32"/>
</dbReference>
<dbReference type="InterPro" id="IPR023296">
    <property type="entry name" value="Glyco_hydro_beta-prop_sf"/>
</dbReference>
<dbReference type="SUPFAM" id="SSF49899">
    <property type="entry name" value="Concanavalin A-like lectins/glucanases"/>
    <property type="match status" value="1"/>
</dbReference>
<dbReference type="InterPro" id="IPR050551">
    <property type="entry name" value="Fructan_Metab_Enzymes"/>
</dbReference>
<dbReference type="Pfam" id="PF11837">
    <property type="entry name" value="INV_N"/>
    <property type="match status" value="1"/>
</dbReference>
<keyword evidence="8" id="KW-0472">Membrane</keyword>
<evidence type="ECO:0000313" key="12">
    <source>
        <dbReference type="EMBL" id="KAK6155853.1"/>
    </source>
</evidence>
<comment type="similarity">
    <text evidence="2 7">Belongs to the glycosyl hydrolase 32 family.</text>
</comment>
<proteinExistence type="inferred from homology"/>
<gene>
    <name evidence="12" type="ORF">DH2020_010101</name>
</gene>
<dbReference type="SMART" id="SM00640">
    <property type="entry name" value="Glyco_32"/>
    <property type="match status" value="1"/>
</dbReference>
<dbReference type="InterPro" id="IPR013148">
    <property type="entry name" value="Glyco_hydro_32_N"/>
</dbReference>
<dbReference type="SUPFAM" id="SSF75005">
    <property type="entry name" value="Arabinanase/levansucrase/invertase"/>
    <property type="match status" value="1"/>
</dbReference>
<evidence type="ECO:0000256" key="6">
    <source>
        <dbReference type="ARBA" id="ARBA00023295"/>
    </source>
</evidence>
<evidence type="ECO:0000259" key="10">
    <source>
        <dbReference type="Pfam" id="PF08244"/>
    </source>
</evidence>
<dbReference type="Pfam" id="PF08244">
    <property type="entry name" value="Glyco_hydro_32C"/>
    <property type="match status" value="1"/>
</dbReference>
<keyword evidence="13" id="KW-1185">Reference proteome</keyword>
<dbReference type="Proteomes" id="UP001318860">
    <property type="component" value="Unassembled WGS sequence"/>
</dbReference>
<dbReference type="PANTHER" id="PTHR31953">
    <property type="entry name" value="BETA-FRUCTOFURANOSIDASE, INSOLUBLE ISOENZYME CWINV1-RELATED"/>
    <property type="match status" value="1"/>
</dbReference>
<evidence type="ECO:0000259" key="11">
    <source>
        <dbReference type="Pfam" id="PF11837"/>
    </source>
</evidence>
<dbReference type="EMBL" id="JABTTQ020000005">
    <property type="protein sequence ID" value="KAK6155853.1"/>
    <property type="molecule type" value="Genomic_DNA"/>
</dbReference>
<evidence type="ECO:0000259" key="9">
    <source>
        <dbReference type="Pfam" id="PF00251"/>
    </source>
</evidence>
<comment type="subcellular location">
    <subcellularLocation>
        <location evidence="1">Vacuole lumen</location>
    </subcellularLocation>
</comment>
<keyword evidence="8" id="KW-1133">Transmembrane helix</keyword>
<comment type="caution">
    <text evidence="12">The sequence shown here is derived from an EMBL/GenBank/DDBJ whole genome shotgun (WGS) entry which is preliminary data.</text>
</comment>
<feature type="domain" description="Beta-fructofuranosidase N-terminal" evidence="11">
    <location>
        <begin position="18"/>
        <end position="107"/>
    </location>
</feature>
<evidence type="ECO:0000256" key="7">
    <source>
        <dbReference type="RuleBase" id="RU362110"/>
    </source>
</evidence>
<keyword evidence="8" id="KW-0812">Transmembrane</keyword>
<evidence type="ECO:0000256" key="4">
    <source>
        <dbReference type="ARBA" id="ARBA00022554"/>
    </source>
</evidence>
<protein>
    <recommendedName>
        <fullName evidence="3">beta-fructofuranosidase</fullName>
        <ecNumber evidence="3">3.2.1.26</ecNumber>
    </recommendedName>
</protein>
<sequence>MATTSSHAPSYDVERAASYTPIPGGPPAEHPKTKKLFASILFSSFFLLSLILLIINQRPQPKLNDTIAPARHIVEPPSRGVAQGVSEKVFRRVGGGNLSFAWTNVMLSWQRTAYHFQPEKNWMNGPLYYKGWYHLFYQYNQDSAIWGNITWGHAVSRDLIHWLHLPYAMVPDQWYDINGVWTGSATILPDGRIIMLYTGDTFDVVQVQCLAYPANLSDPLLLNWVKDPNNPVLVPPPGIGYKDFRDPTTAWLSPDGDKWRITIGSKVNKTGISIVYETKDFIKYELLDGYLHAVPGTGMWECIDFYPVSLTEENGLDTSVNGPGVKHVMKASLDDDKNDYYALGTYDPIKNKWTPDDPELDVGIGLRYDYGKYYASKTFYDQNKQRRILWGWIRETDAEELDLLKGWACLQSIPRTVVFDQKTGSNIVQWPVEEVESLRSDMVEFNDVKLGPGSITPLKVDSPSQLDLVVSFEIDKETVEATAEADSNGYDCPTSGGAANRGVLGPFGIVVLADETLSELTPIYFYIAKGPNGKVETHFCADELRLVCFFNFGCEILHKNTHCMDSWSKLFNIVSYKTRFLITYVECRSSKASDVDKIVYGSKVPVLDGEKLSIRSLVDHSIVESFAQGGRTVITSRIYPTKAINNAARVFLFNNATGASVTASVKIWKMDSADIHRFPLDQLVVFELGRPQEPNNNG</sequence>
<evidence type="ECO:0000256" key="5">
    <source>
        <dbReference type="ARBA" id="ARBA00022801"/>
    </source>
</evidence>
<evidence type="ECO:0000256" key="3">
    <source>
        <dbReference type="ARBA" id="ARBA00012758"/>
    </source>
</evidence>
<evidence type="ECO:0000256" key="1">
    <source>
        <dbReference type="ARBA" id="ARBA00004410"/>
    </source>
</evidence>
<dbReference type="Pfam" id="PF00251">
    <property type="entry name" value="Glyco_hydro_32N"/>
    <property type="match status" value="1"/>
</dbReference>
<dbReference type="InterPro" id="IPR013320">
    <property type="entry name" value="ConA-like_dom_sf"/>
</dbReference>
<dbReference type="EC" id="3.2.1.26" evidence="3"/>